<evidence type="ECO:0000256" key="3">
    <source>
        <dbReference type="ARBA" id="ARBA00023015"/>
    </source>
</evidence>
<dbReference type="GO" id="GO:0000160">
    <property type="term" value="P:phosphorelay signal transduction system"/>
    <property type="evidence" value="ECO:0007669"/>
    <property type="project" value="InterPro"/>
</dbReference>
<dbReference type="GO" id="GO:0003677">
    <property type="term" value="F:DNA binding"/>
    <property type="evidence" value="ECO:0007669"/>
    <property type="project" value="UniProtKB-KW"/>
</dbReference>
<keyword evidence="2 7" id="KW-0597">Phosphoprotein</keyword>
<dbReference type="SUPFAM" id="SSF52172">
    <property type="entry name" value="CheY-like"/>
    <property type="match status" value="1"/>
</dbReference>
<dbReference type="AlphaFoldDB" id="G5IAI6"/>
<evidence type="ECO:0000256" key="4">
    <source>
        <dbReference type="ARBA" id="ARBA00023125"/>
    </source>
</evidence>
<feature type="modified residue" description="4-aspartylphosphate" evidence="7">
    <location>
        <position position="59"/>
    </location>
</feature>
<dbReference type="EMBL" id="ADLN01000002">
    <property type="protein sequence ID" value="EHI61543.1"/>
    <property type="molecule type" value="Genomic_DNA"/>
</dbReference>
<organism evidence="9 10">
    <name type="scientific">Hungatella hathewayi WAL-18680</name>
    <dbReference type="NCBI Taxonomy" id="742737"/>
    <lineage>
        <taxon>Bacteria</taxon>
        <taxon>Bacillati</taxon>
        <taxon>Bacillota</taxon>
        <taxon>Clostridia</taxon>
        <taxon>Lachnospirales</taxon>
        <taxon>Lachnospiraceae</taxon>
        <taxon>Hungatella</taxon>
    </lineage>
</organism>
<feature type="domain" description="Response regulatory" evidence="8">
    <location>
        <begin position="8"/>
        <end position="126"/>
    </location>
</feature>
<evidence type="ECO:0000313" key="9">
    <source>
        <dbReference type="EMBL" id="EHI61543.1"/>
    </source>
</evidence>
<dbReference type="GO" id="GO:0006355">
    <property type="term" value="P:regulation of DNA-templated transcription"/>
    <property type="evidence" value="ECO:0007669"/>
    <property type="project" value="InterPro"/>
</dbReference>
<evidence type="ECO:0000256" key="2">
    <source>
        <dbReference type="ARBA" id="ARBA00022553"/>
    </source>
</evidence>
<dbReference type="InterPro" id="IPR011006">
    <property type="entry name" value="CheY-like_superfamily"/>
</dbReference>
<dbReference type="InterPro" id="IPR016032">
    <property type="entry name" value="Sig_transdc_resp-reg_C-effctor"/>
</dbReference>
<proteinExistence type="predicted"/>
<dbReference type="PANTHER" id="PTHR43214:SF43">
    <property type="entry name" value="TWO-COMPONENT RESPONSE REGULATOR"/>
    <property type="match status" value="1"/>
</dbReference>
<gene>
    <name evidence="9" type="ORF">HMPREF9473_00566</name>
</gene>
<evidence type="ECO:0000256" key="7">
    <source>
        <dbReference type="PROSITE-ProRule" id="PRU00169"/>
    </source>
</evidence>
<dbReference type="HOGENOM" id="CLU_000445_90_10_9"/>
<keyword evidence="3" id="KW-0805">Transcription regulation</keyword>
<dbReference type="OrthoDB" id="9779069at2"/>
<name>G5IAI6_9FIRM</name>
<dbReference type="Proteomes" id="UP000005384">
    <property type="component" value="Unassembled WGS sequence"/>
</dbReference>
<keyword evidence="10" id="KW-1185">Reference proteome</keyword>
<accession>G5IAI6</accession>
<reference evidence="9 10" key="1">
    <citation type="submission" date="2011-08" db="EMBL/GenBank/DDBJ databases">
        <title>The Genome Sequence of Clostridium hathewayi WAL-18680.</title>
        <authorList>
            <consortium name="The Broad Institute Genome Sequencing Platform"/>
            <person name="Earl A."/>
            <person name="Ward D."/>
            <person name="Feldgarden M."/>
            <person name="Gevers D."/>
            <person name="Finegold S.M."/>
            <person name="Summanen P.H."/>
            <person name="Molitoris D.R."/>
            <person name="Song M."/>
            <person name="Daigneault M."/>
            <person name="Allen-Vercoe E."/>
            <person name="Young S.K."/>
            <person name="Zeng Q."/>
            <person name="Gargeya S."/>
            <person name="Fitzgerald M."/>
            <person name="Haas B."/>
            <person name="Abouelleil A."/>
            <person name="Alvarado L."/>
            <person name="Arachchi H.M."/>
            <person name="Berlin A."/>
            <person name="Brown A."/>
            <person name="Chapman S.B."/>
            <person name="Chen Z."/>
            <person name="Dunbar C."/>
            <person name="Freedman E."/>
            <person name="Gearin G."/>
            <person name="Gellesch M."/>
            <person name="Goldberg J."/>
            <person name="Griggs A."/>
            <person name="Gujja S."/>
            <person name="Heiman D."/>
            <person name="Howarth C."/>
            <person name="Larson L."/>
            <person name="Lui A."/>
            <person name="MacDonald P.J.P."/>
            <person name="Montmayeur A."/>
            <person name="Murphy C."/>
            <person name="Neiman D."/>
            <person name="Pearson M."/>
            <person name="Priest M."/>
            <person name="Roberts A."/>
            <person name="Saif S."/>
            <person name="Shea T."/>
            <person name="Shenoy N."/>
            <person name="Sisk P."/>
            <person name="Stolte C."/>
            <person name="Sykes S."/>
            <person name="Wortman J."/>
            <person name="Nusbaum C."/>
            <person name="Birren B."/>
        </authorList>
    </citation>
    <scope>NUCLEOTIDE SEQUENCE [LARGE SCALE GENOMIC DNA]</scope>
    <source>
        <strain evidence="9 10">WAL-18680</strain>
    </source>
</reference>
<evidence type="ECO:0000313" key="10">
    <source>
        <dbReference type="Proteomes" id="UP000005384"/>
    </source>
</evidence>
<dbReference type="Gene3D" id="3.40.50.2300">
    <property type="match status" value="1"/>
</dbReference>
<evidence type="ECO:0000256" key="6">
    <source>
        <dbReference type="ARBA" id="ARBA00024867"/>
    </source>
</evidence>
<keyword evidence="4" id="KW-0238">DNA-binding</keyword>
<dbReference type="InterPro" id="IPR058245">
    <property type="entry name" value="NreC/VraR/RcsB-like_REC"/>
</dbReference>
<dbReference type="PATRIC" id="fig|742737.3.peg.564"/>
<sequence length="231" mass="26079">MGEEQKIRVAIAEDIDYLRQDIAGVISEAPGLLLVGQASSGRQIVELAGEQQVDVVLMDIEMERYDSGIQAASEIAQISPDTVFVFLTVHEDDELIYRAFSVAPNIDYIVKSAGYEEIISKIEDAYYGRIKLSPEIRLKLTGEFGRLKKKESSLFYFLNVLMTITPSERELIGLLLEDQTLRQIARARGVELSTIKSQVNTLLKKFHVGRSRDIVELVRILELKSLFVKEE</sequence>
<dbReference type="InterPro" id="IPR000792">
    <property type="entry name" value="Tscrpt_reg_LuxR_C"/>
</dbReference>
<evidence type="ECO:0000259" key="8">
    <source>
        <dbReference type="PROSITE" id="PS50110"/>
    </source>
</evidence>
<keyword evidence="5" id="KW-0804">Transcription</keyword>
<evidence type="ECO:0000256" key="1">
    <source>
        <dbReference type="ARBA" id="ARBA00018672"/>
    </source>
</evidence>
<dbReference type="InterPro" id="IPR001789">
    <property type="entry name" value="Sig_transdc_resp-reg_receiver"/>
</dbReference>
<dbReference type="SMART" id="SM00421">
    <property type="entry name" value="HTH_LUXR"/>
    <property type="match status" value="1"/>
</dbReference>
<dbReference type="Pfam" id="PF00072">
    <property type="entry name" value="Response_reg"/>
    <property type="match status" value="1"/>
</dbReference>
<protein>
    <recommendedName>
        <fullName evidence="1">Stage 0 sporulation protein A homolog</fullName>
    </recommendedName>
</protein>
<dbReference type="SUPFAM" id="SSF46894">
    <property type="entry name" value="C-terminal effector domain of the bipartite response regulators"/>
    <property type="match status" value="1"/>
</dbReference>
<evidence type="ECO:0000256" key="5">
    <source>
        <dbReference type="ARBA" id="ARBA00023163"/>
    </source>
</evidence>
<dbReference type="CDD" id="cd17535">
    <property type="entry name" value="REC_NarL-like"/>
    <property type="match status" value="1"/>
</dbReference>
<dbReference type="RefSeq" id="WP_006778550.1">
    <property type="nucleotide sequence ID" value="NZ_CP040506.1"/>
</dbReference>
<comment type="function">
    <text evidence="6">May play the central regulatory role in sporulation. It may be an element of the effector pathway responsible for the activation of sporulation genes in response to nutritional stress. Spo0A may act in concert with spo0H (a sigma factor) to control the expression of some genes that are critical to the sporulation process.</text>
</comment>
<dbReference type="PROSITE" id="PS50110">
    <property type="entry name" value="RESPONSE_REGULATORY"/>
    <property type="match status" value="1"/>
</dbReference>
<dbReference type="SMART" id="SM00448">
    <property type="entry name" value="REC"/>
    <property type="match status" value="1"/>
</dbReference>
<dbReference type="PANTHER" id="PTHR43214">
    <property type="entry name" value="TWO-COMPONENT RESPONSE REGULATOR"/>
    <property type="match status" value="1"/>
</dbReference>
<comment type="caution">
    <text evidence="9">The sequence shown here is derived from an EMBL/GenBank/DDBJ whole genome shotgun (WGS) entry which is preliminary data.</text>
</comment>
<dbReference type="InterPro" id="IPR039420">
    <property type="entry name" value="WalR-like"/>
</dbReference>